<feature type="region of interest" description="Disordered" evidence="1">
    <location>
        <begin position="586"/>
        <end position="638"/>
    </location>
</feature>
<protein>
    <submittedName>
        <fullName evidence="2">Uncharacterized protein</fullName>
    </submittedName>
</protein>
<dbReference type="Proteomes" id="UP001230051">
    <property type="component" value="Unassembled WGS sequence"/>
</dbReference>
<dbReference type="EMBL" id="JAGXEW010000053">
    <property type="protein sequence ID" value="KAK1151364.1"/>
    <property type="molecule type" value="Genomic_DNA"/>
</dbReference>
<evidence type="ECO:0000313" key="3">
    <source>
        <dbReference type="Proteomes" id="UP001230051"/>
    </source>
</evidence>
<organism evidence="2 3">
    <name type="scientific">Acipenser oxyrinchus oxyrinchus</name>
    <dbReference type="NCBI Taxonomy" id="40147"/>
    <lineage>
        <taxon>Eukaryota</taxon>
        <taxon>Metazoa</taxon>
        <taxon>Chordata</taxon>
        <taxon>Craniata</taxon>
        <taxon>Vertebrata</taxon>
        <taxon>Euteleostomi</taxon>
        <taxon>Actinopterygii</taxon>
        <taxon>Chondrostei</taxon>
        <taxon>Acipenseriformes</taxon>
        <taxon>Acipenseridae</taxon>
        <taxon>Acipenser</taxon>
    </lineage>
</organism>
<reference evidence="2" key="1">
    <citation type="submission" date="2022-02" db="EMBL/GenBank/DDBJ databases">
        <title>Atlantic sturgeon de novo genome assembly.</title>
        <authorList>
            <person name="Stock M."/>
            <person name="Klopp C."/>
            <person name="Guiguen Y."/>
            <person name="Cabau C."/>
            <person name="Parinello H."/>
            <person name="Santidrian Yebra-Pimentel E."/>
            <person name="Kuhl H."/>
            <person name="Dirks R.P."/>
            <person name="Guessner J."/>
            <person name="Wuertz S."/>
            <person name="Du K."/>
            <person name="Schartl M."/>
        </authorList>
    </citation>
    <scope>NUCLEOTIDE SEQUENCE</scope>
    <source>
        <strain evidence="2">STURGEONOMICS-FGT-2020</strain>
        <tissue evidence="2">Whole blood</tissue>
    </source>
</reference>
<feature type="compositionally biased region" description="Basic and acidic residues" evidence="1">
    <location>
        <begin position="600"/>
        <end position="609"/>
    </location>
</feature>
<feature type="region of interest" description="Disordered" evidence="1">
    <location>
        <begin position="399"/>
        <end position="439"/>
    </location>
</feature>
<feature type="region of interest" description="Disordered" evidence="1">
    <location>
        <begin position="671"/>
        <end position="690"/>
    </location>
</feature>
<comment type="caution">
    <text evidence="2">The sequence shown here is derived from an EMBL/GenBank/DDBJ whole genome shotgun (WGS) entry which is preliminary data.</text>
</comment>
<sequence>MLIGLLARRLGESYASPASSGSLVGCGFCEAVQWKNRGPGPCIGRSQINCAIVNALGRPNVEPSIQTTMASSRSLREQNRVPADKRNEGASLAQTRIFGREMGTGGLPRENHGGRSALQGDCPSATGAKENTAPQCPARGSKIPVLVKPHRAKPPVNFTKLHQNWEANFQKGKALKKKPCTQPMPFNLTQKGAKSTVVMETDLRRQAKGALDSNPVLPLSRVQKTPDKDKTVHDLTRNPVQANHEAHETLLATNTAHSEQPVQIIAVSPDEAVATHSNAARRMAVAFHTNPAGMEQNGLSQHNQPQSIPFRLNQLPHVALETTINRNKAALAPHTPTHSRNQPPRATVEPRGGIEPCFPRDHKSSARCSQDVIPGLEEAAECSRGAPSASDAPKLLEHNSLDCTVPDSGDQNTSLKQRPSPTHPAPPPQKPGAAVKDGAASVEDFVPDPAALASILQNLGLKPGGAAPSGSASRAPTLGRGSMYLVRHSGDKNVSACVPPGFDRHMTSGQANQNSHRTSVWTPQRVLDTRPQSTRKLSSMQRPCGFRGTPVQTPSQQRMAWMNAVTNKLRNANGSPCMEHVAMRLFEKPEEGDGQLDTQVNRDRDRDESNTLSSHPQGQEEEGASRPPQERETTAPAFFQSVNRESVIVFSQGRKVCRQVEAQESEQAFQATNGALSPAPIRNTPAGVSQSKLVPCPSTFSETQSAPSTLSSSALRPEQALSCHSALSGRLTTSQKEATGGPVGVRWKMPAAAAPPCGSLMKQRLLVQRMQEILLDEECAFYTSRTHDQHRTALLCRDLLNPLARTFHLQEALHFVPILQAELPAALSSAS</sequence>
<gene>
    <name evidence="2" type="ORF">AOXY_G32943</name>
</gene>
<feature type="compositionally biased region" description="Polar residues" evidence="1">
    <location>
        <begin position="530"/>
        <end position="541"/>
    </location>
</feature>
<feature type="compositionally biased region" description="Pro residues" evidence="1">
    <location>
        <begin position="421"/>
        <end position="430"/>
    </location>
</feature>
<feature type="region of interest" description="Disordered" evidence="1">
    <location>
        <begin position="331"/>
        <end position="369"/>
    </location>
</feature>
<evidence type="ECO:0000313" key="2">
    <source>
        <dbReference type="EMBL" id="KAK1151364.1"/>
    </source>
</evidence>
<dbReference type="AlphaFoldDB" id="A0AAD8CH84"/>
<keyword evidence="3" id="KW-1185">Reference proteome</keyword>
<accession>A0AAD8CH84</accession>
<proteinExistence type="predicted"/>
<feature type="region of interest" description="Disordered" evidence="1">
    <location>
        <begin position="530"/>
        <end position="557"/>
    </location>
</feature>
<feature type="compositionally biased region" description="Polar residues" evidence="1">
    <location>
        <begin position="409"/>
        <end position="420"/>
    </location>
</feature>
<evidence type="ECO:0000256" key="1">
    <source>
        <dbReference type="SAM" id="MobiDB-lite"/>
    </source>
</evidence>
<name>A0AAD8CH84_ACIOX</name>